<evidence type="ECO:0000313" key="9">
    <source>
        <dbReference type="Proteomes" id="UP000622890"/>
    </source>
</evidence>
<dbReference type="CDD" id="cd16327">
    <property type="entry name" value="RseB"/>
    <property type="match status" value="1"/>
</dbReference>
<name>A0A934SRP2_9BURK</name>
<comment type="caution">
    <text evidence="8">The sequence shown here is derived from an EMBL/GenBank/DDBJ whole genome shotgun (WGS) entry which is preliminary data.</text>
</comment>
<feature type="signal peptide" evidence="5">
    <location>
        <begin position="1"/>
        <end position="24"/>
    </location>
</feature>
<dbReference type="InterPro" id="IPR038484">
    <property type="entry name" value="MucB/RseB_C_sf"/>
</dbReference>
<accession>A0A934SRP2</accession>
<dbReference type="Gene3D" id="2.50.20.10">
    <property type="entry name" value="Lipoprotein localisation LolA/LolB/LppX"/>
    <property type="match status" value="1"/>
</dbReference>
<dbReference type="Pfam" id="PF17188">
    <property type="entry name" value="MucB_RseB_C"/>
    <property type="match status" value="1"/>
</dbReference>
<proteinExistence type="inferred from homology"/>
<dbReference type="InterPro" id="IPR033434">
    <property type="entry name" value="MucB/RseB_N"/>
</dbReference>
<feature type="domain" description="MucB/RseB N-terminal" evidence="6">
    <location>
        <begin position="35"/>
        <end position="209"/>
    </location>
</feature>
<dbReference type="AlphaFoldDB" id="A0A934SRP2"/>
<evidence type="ECO:0000256" key="1">
    <source>
        <dbReference type="ARBA" id="ARBA00004418"/>
    </source>
</evidence>
<dbReference type="Proteomes" id="UP000622890">
    <property type="component" value="Unassembled WGS sequence"/>
</dbReference>
<dbReference type="Gene3D" id="3.30.200.100">
    <property type="entry name" value="MucB/RseB, C-terminal domain"/>
    <property type="match status" value="1"/>
</dbReference>
<keyword evidence="3 5" id="KW-0732">Signal</keyword>
<comment type="subcellular location">
    <subcellularLocation>
        <location evidence="1">Periplasm</location>
    </subcellularLocation>
</comment>
<keyword evidence="9" id="KW-1185">Reference proteome</keyword>
<dbReference type="InterPro" id="IPR033436">
    <property type="entry name" value="MucB/RseB_C"/>
</dbReference>
<dbReference type="PANTHER" id="PTHR38782:SF1">
    <property type="entry name" value="SIGMA-E FACTOR REGULATORY PROTEIN RSEB"/>
    <property type="match status" value="1"/>
</dbReference>
<evidence type="ECO:0000259" key="6">
    <source>
        <dbReference type="Pfam" id="PF03888"/>
    </source>
</evidence>
<dbReference type="PANTHER" id="PTHR38782">
    <property type="match status" value="1"/>
</dbReference>
<reference evidence="8" key="1">
    <citation type="submission" date="2021-01" db="EMBL/GenBank/DDBJ databases">
        <title>Genome sequence of strain Noviherbaspirillum sp. DKR-6.</title>
        <authorList>
            <person name="Chaudhary D.K."/>
        </authorList>
    </citation>
    <scope>NUCLEOTIDE SEQUENCE</scope>
    <source>
        <strain evidence="8">DKR-6</strain>
    </source>
</reference>
<dbReference type="PIRSF" id="PIRSF005427">
    <property type="entry name" value="RseB"/>
    <property type="match status" value="1"/>
</dbReference>
<evidence type="ECO:0000259" key="7">
    <source>
        <dbReference type="Pfam" id="PF17188"/>
    </source>
</evidence>
<comment type="similarity">
    <text evidence="2">Belongs to the RseB family.</text>
</comment>
<evidence type="ECO:0000256" key="4">
    <source>
        <dbReference type="ARBA" id="ARBA00022764"/>
    </source>
</evidence>
<feature type="domain" description="MucB/RseB C-terminal" evidence="7">
    <location>
        <begin position="229"/>
        <end position="330"/>
    </location>
</feature>
<evidence type="ECO:0000313" key="8">
    <source>
        <dbReference type="EMBL" id="MBK4734254.1"/>
    </source>
</evidence>
<sequence length="335" mass="37540">MRRTLGLFKYILLFSSFIAFSAHAESPVRSADTRDAQSWLRKMQAAAQKLSYSGTFIYQQGNDMRTSRITHVADETGELERLELLDGKPKEYFRSNDEIVCYLPESKTVLVEKRITQDVFPAILGTGADRLVDHYTIRDGSPARIAGFEAQSILLEPEDDLRYGYRLWAEKNSGLLLRAQTVDENGAVVEQISFTQLSIGNVDRKQVKPGFGSTRDWRIEKAVMSPADLSGWSVARMPPGFRRIREVRRAVSDTAPANSVSAQREISQIVYSDGLAAISIFIEPGSQSRTEGWIKQGAMNIIGKRYGNFWLTIVGEVPSSAIRRVADSIEYKSSK</sequence>
<protein>
    <submittedName>
        <fullName evidence="8">MucB/RseB C-terminal domain-containing protein</fullName>
    </submittedName>
</protein>
<feature type="chain" id="PRO_5036726088" evidence="5">
    <location>
        <begin position="25"/>
        <end position="335"/>
    </location>
</feature>
<evidence type="ECO:0000256" key="2">
    <source>
        <dbReference type="ARBA" id="ARBA00008150"/>
    </source>
</evidence>
<dbReference type="EMBL" id="JAEPBG010000002">
    <property type="protein sequence ID" value="MBK4734254.1"/>
    <property type="molecule type" value="Genomic_DNA"/>
</dbReference>
<keyword evidence="4" id="KW-0574">Periplasm</keyword>
<gene>
    <name evidence="8" type="ORF">JJB74_06500</name>
</gene>
<dbReference type="InterPro" id="IPR005588">
    <property type="entry name" value="MucB_RseB"/>
</dbReference>
<evidence type="ECO:0000256" key="5">
    <source>
        <dbReference type="SAM" id="SignalP"/>
    </source>
</evidence>
<dbReference type="GO" id="GO:0042597">
    <property type="term" value="C:periplasmic space"/>
    <property type="evidence" value="ECO:0007669"/>
    <property type="project" value="UniProtKB-SubCell"/>
</dbReference>
<dbReference type="RefSeq" id="WP_200591013.1">
    <property type="nucleotide sequence ID" value="NZ_JAEPBG010000002.1"/>
</dbReference>
<evidence type="ECO:0000256" key="3">
    <source>
        <dbReference type="ARBA" id="ARBA00022729"/>
    </source>
</evidence>
<dbReference type="Pfam" id="PF03888">
    <property type="entry name" value="MucB_RseB"/>
    <property type="match status" value="1"/>
</dbReference>
<organism evidence="8 9">
    <name type="scientific">Noviherbaspirillum pedocola</name>
    <dbReference type="NCBI Taxonomy" id="2801341"/>
    <lineage>
        <taxon>Bacteria</taxon>
        <taxon>Pseudomonadati</taxon>
        <taxon>Pseudomonadota</taxon>
        <taxon>Betaproteobacteria</taxon>
        <taxon>Burkholderiales</taxon>
        <taxon>Oxalobacteraceae</taxon>
        <taxon>Noviherbaspirillum</taxon>
    </lineage>
</organism>